<gene>
    <name evidence="1" type="primary">ORF11</name>
</gene>
<reference evidence="1" key="1">
    <citation type="journal article" date="2020" name="MBio">
        <title>A New Family of DNA Viruses Causing Disease in Crustaceans from Diverse Aquatic Biomes.</title>
        <authorList>
            <person name="Subramaniam K."/>
            <person name="Behringer D.C."/>
            <person name="Bojko J."/>
            <person name="Yutin N."/>
            <person name="Clark A.S."/>
            <person name="Bateman K.S."/>
            <person name="van Aerle R."/>
            <person name="Bass D."/>
            <person name="Kerr R.C."/>
            <person name="Koonin E.V."/>
            <person name="Stentiford G.D."/>
            <person name="Waltzek T.B."/>
        </authorList>
    </citation>
    <scope>NUCLEOTIDE SEQUENCE</scope>
</reference>
<accession>A0A6G9HEJ9</accession>
<name>A0A6G9HEJ9_9VIRU</name>
<sequence length="137" mass="15641">MELHILFRNAQQLKKYDEAVSTFRTFVRVKKVALDDTNSLWYRSVLNAPNSSSSSSFPKIKLPLAVLFNRMGTSEPLTLERFVHLDNLASLAPLIMNGASKRTRRAFDRNTYDAGKKYVVPHNANVVLKPQSTLWQM</sequence>
<organism evidence="1">
    <name type="scientific">Panulirus argus virus 1</name>
    <dbReference type="NCBI Taxonomy" id="380624"/>
    <lineage>
        <taxon>Viruses</taxon>
    </lineage>
</organism>
<dbReference type="EMBL" id="MN604017">
    <property type="protein sequence ID" value="QIQ08631.1"/>
    <property type="molecule type" value="Genomic_DNA"/>
</dbReference>
<proteinExistence type="predicted"/>
<evidence type="ECO:0000313" key="1">
    <source>
        <dbReference type="EMBL" id="QIQ08631.1"/>
    </source>
</evidence>
<protein>
    <submittedName>
        <fullName evidence="1">Uncharacterized protein</fullName>
    </submittedName>
</protein>